<dbReference type="VEuPathDB" id="FungiDB:H257_15490"/>
<organism evidence="1">
    <name type="scientific">Aphanomyces astaci</name>
    <name type="common">Crayfish plague agent</name>
    <dbReference type="NCBI Taxonomy" id="112090"/>
    <lineage>
        <taxon>Eukaryota</taxon>
        <taxon>Sar</taxon>
        <taxon>Stramenopiles</taxon>
        <taxon>Oomycota</taxon>
        <taxon>Saprolegniomycetes</taxon>
        <taxon>Saprolegniales</taxon>
        <taxon>Verrucalvaceae</taxon>
        <taxon>Aphanomyces</taxon>
    </lineage>
</organism>
<dbReference type="GeneID" id="20817486"/>
<reference evidence="1" key="1">
    <citation type="submission" date="2013-12" db="EMBL/GenBank/DDBJ databases">
        <title>The Genome Sequence of Aphanomyces astaci APO3.</title>
        <authorList>
            <consortium name="The Broad Institute Genomics Platform"/>
            <person name="Russ C."/>
            <person name="Tyler B."/>
            <person name="van West P."/>
            <person name="Dieguez-Uribeondo J."/>
            <person name="Young S.K."/>
            <person name="Zeng Q."/>
            <person name="Gargeya S."/>
            <person name="Fitzgerald M."/>
            <person name="Abouelleil A."/>
            <person name="Alvarado L."/>
            <person name="Chapman S.B."/>
            <person name="Gainer-Dewar J."/>
            <person name="Goldberg J."/>
            <person name="Griggs A."/>
            <person name="Gujja S."/>
            <person name="Hansen M."/>
            <person name="Howarth C."/>
            <person name="Imamovic A."/>
            <person name="Ireland A."/>
            <person name="Larimer J."/>
            <person name="McCowan C."/>
            <person name="Murphy C."/>
            <person name="Pearson M."/>
            <person name="Poon T.W."/>
            <person name="Priest M."/>
            <person name="Roberts A."/>
            <person name="Saif S."/>
            <person name="Shea T."/>
            <person name="Sykes S."/>
            <person name="Wortman J."/>
            <person name="Nusbaum C."/>
            <person name="Birren B."/>
        </authorList>
    </citation>
    <scope>NUCLEOTIDE SEQUENCE [LARGE SCALE GENOMIC DNA]</scope>
    <source>
        <strain evidence="1">APO3</strain>
    </source>
</reference>
<proteinExistence type="predicted"/>
<sequence length="141" mass="15602">MFALRMMRSTKVWPLSTGVMPLILQAELSTDALAARDPVGLVEGYNVMPFTHGDQLHHESMVGMSSKVFGVRRRPLPDGSQITGCPVKHSNHASFWKKEPGKGHGIACVIYSIREKFLAAVLQLARPKLRFPIEVLGEILP</sequence>
<dbReference type="AlphaFoldDB" id="W4FP29"/>
<gene>
    <name evidence="1" type="ORF">H257_15490</name>
</gene>
<accession>W4FP29</accession>
<name>W4FP29_APHAT</name>
<dbReference type="RefSeq" id="XP_009841916.1">
    <property type="nucleotide sequence ID" value="XM_009843614.1"/>
</dbReference>
<dbReference type="EMBL" id="KI913183">
    <property type="protein sequence ID" value="ETV68691.1"/>
    <property type="molecule type" value="Genomic_DNA"/>
</dbReference>
<protein>
    <submittedName>
        <fullName evidence="1">Uncharacterized protein</fullName>
    </submittedName>
</protein>
<evidence type="ECO:0000313" key="1">
    <source>
        <dbReference type="EMBL" id="ETV68691.1"/>
    </source>
</evidence>